<protein>
    <recommendedName>
        <fullName evidence="2">DUF2231 domain-containing protein</fullName>
    </recommendedName>
</protein>
<reference evidence="3 4" key="1">
    <citation type="submission" date="2021-03" db="EMBL/GenBank/DDBJ databases">
        <title>Whole genome shotgun sequence of Actinoplanes toevensis NBRC 105298.</title>
        <authorList>
            <person name="Komaki H."/>
            <person name="Tamura T."/>
        </authorList>
    </citation>
    <scope>NUCLEOTIDE SEQUENCE [LARGE SCALE GENOMIC DNA]</scope>
    <source>
        <strain evidence="3 4">NBRC 105298</strain>
    </source>
</reference>
<evidence type="ECO:0000259" key="2">
    <source>
        <dbReference type="Pfam" id="PF09990"/>
    </source>
</evidence>
<dbReference type="InterPro" id="IPR019251">
    <property type="entry name" value="DUF2231_TM"/>
</dbReference>
<feature type="transmembrane region" description="Helical" evidence="1">
    <location>
        <begin position="93"/>
        <end position="111"/>
    </location>
</feature>
<evidence type="ECO:0000313" key="4">
    <source>
        <dbReference type="Proteomes" id="UP000677082"/>
    </source>
</evidence>
<keyword evidence="4" id="KW-1185">Reference proteome</keyword>
<organism evidence="3 4">
    <name type="scientific">Paractinoplanes toevensis</name>
    <dbReference type="NCBI Taxonomy" id="571911"/>
    <lineage>
        <taxon>Bacteria</taxon>
        <taxon>Bacillati</taxon>
        <taxon>Actinomycetota</taxon>
        <taxon>Actinomycetes</taxon>
        <taxon>Micromonosporales</taxon>
        <taxon>Micromonosporaceae</taxon>
        <taxon>Paractinoplanes</taxon>
    </lineage>
</organism>
<name>A0A920BP03_9ACTN</name>
<proteinExistence type="predicted"/>
<dbReference type="Pfam" id="PF09990">
    <property type="entry name" value="DUF2231"/>
    <property type="match status" value="1"/>
</dbReference>
<comment type="caution">
    <text evidence="3">The sequence shown here is derived from an EMBL/GenBank/DDBJ whole genome shotgun (WGS) entry which is preliminary data.</text>
</comment>
<feature type="domain" description="DUF2231" evidence="2">
    <location>
        <begin position="7"/>
        <end position="152"/>
    </location>
</feature>
<sequence length="155" mass="16702">MFDQVNGLPVHALVLHAAVIFVPLLALGAIVYALIGKWRPKIEWAVVLLAVAAPVSTFVAKESGEKLYDRLIGLGLSGKGKEILDDHMGFGSMTFWFSLALGIVTLILVFLNRRGGLPKIAEWVLAAAMVILAVLSGYYVFRTGDSGATAVWGQY</sequence>
<dbReference type="RefSeq" id="WP_213011716.1">
    <property type="nucleotide sequence ID" value="NZ_BOQN01000103.1"/>
</dbReference>
<dbReference type="Proteomes" id="UP000677082">
    <property type="component" value="Unassembled WGS sequence"/>
</dbReference>
<keyword evidence="1" id="KW-0812">Transmembrane</keyword>
<feature type="transmembrane region" description="Helical" evidence="1">
    <location>
        <begin position="42"/>
        <end position="60"/>
    </location>
</feature>
<gene>
    <name evidence="3" type="ORF">Ato02nite_078210</name>
</gene>
<dbReference type="EMBL" id="BOQN01000103">
    <property type="protein sequence ID" value="GIM96028.1"/>
    <property type="molecule type" value="Genomic_DNA"/>
</dbReference>
<feature type="transmembrane region" description="Helical" evidence="1">
    <location>
        <begin position="123"/>
        <end position="141"/>
    </location>
</feature>
<evidence type="ECO:0000256" key="1">
    <source>
        <dbReference type="SAM" id="Phobius"/>
    </source>
</evidence>
<accession>A0A920BP03</accession>
<feature type="transmembrane region" description="Helical" evidence="1">
    <location>
        <begin position="12"/>
        <end position="35"/>
    </location>
</feature>
<keyword evidence="1" id="KW-0472">Membrane</keyword>
<dbReference type="AlphaFoldDB" id="A0A920BP03"/>
<keyword evidence="1" id="KW-1133">Transmembrane helix</keyword>
<evidence type="ECO:0000313" key="3">
    <source>
        <dbReference type="EMBL" id="GIM96028.1"/>
    </source>
</evidence>